<comment type="caution">
    <text evidence="2">The sequence shown here is derived from an EMBL/GenBank/DDBJ whole genome shotgun (WGS) entry which is preliminary data.</text>
</comment>
<keyword evidence="1" id="KW-1133">Transmembrane helix</keyword>
<proteinExistence type="predicted"/>
<feature type="transmembrane region" description="Helical" evidence="1">
    <location>
        <begin position="12"/>
        <end position="37"/>
    </location>
</feature>
<organism evidence="2 3">
    <name type="scientific">Kocuria dechangensis</name>
    <dbReference type="NCBI Taxonomy" id="1176249"/>
    <lineage>
        <taxon>Bacteria</taxon>
        <taxon>Bacillati</taxon>
        <taxon>Actinomycetota</taxon>
        <taxon>Actinomycetes</taxon>
        <taxon>Micrococcales</taxon>
        <taxon>Micrococcaceae</taxon>
        <taxon>Kocuria</taxon>
    </lineage>
</organism>
<evidence type="ECO:0000313" key="2">
    <source>
        <dbReference type="EMBL" id="GGG49753.1"/>
    </source>
</evidence>
<reference evidence="2" key="1">
    <citation type="journal article" date="2014" name="Int. J. Syst. Evol. Microbiol.">
        <title>Complete genome sequence of Corynebacterium casei LMG S-19264T (=DSM 44701T), isolated from a smear-ripened cheese.</title>
        <authorList>
            <consortium name="US DOE Joint Genome Institute (JGI-PGF)"/>
            <person name="Walter F."/>
            <person name="Albersmeier A."/>
            <person name="Kalinowski J."/>
            <person name="Ruckert C."/>
        </authorList>
    </citation>
    <scope>NUCLEOTIDE SEQUENCE</scope>
    <source>
        <strain evidence="2">CGMCC 1.12187</strain>
    </source>
</reference>
<feature type="transmembrane region" description="Helical" evidence="1">
    <location>
        <begin position="49"/>
        <end position="67"/>
    </location>
</feature>
<evidence type="ECO:0000256" key="1">
    <source>
        <dbReference type="SAM" id="Phobius"/>
    </source>
</evidence>
<dbReference type="RefSeq" id="WP_188534942.1">
    <property type="nucleotide sequence ID" value="NZ_BMEQ01000004.1"/>
</dbReference>
<accession>A0A917LQB0</accession>
<dbReference type="AlphaFoldDB" id="A0A917LQB0"/>
<gene>
    <name evidence="2" type="ORF">GCM10011374_10320</name>
</gene>
<keyword evidence="3" id="KW-1185">Reference proteome</keyword>
<keyword evidence="1" id="KW-0472">Membrane</keyword>
<reference evidence="2" key="2">
    <citation type="submission" date="2020-09" db="EMBL/GenBank/DDBJ databases">
        <authorList>
            <person name="Sun Q."/>
            <person name="Zhou Y."/>
        </authorList>
    </citation>
    <scope>NUCLEOTIDE SEQUENCE</scope>
    <source>
        <strain evidence="2">CGMCC 1.12187</strain>
    </source>
</reference>
<sequence length="269" mass="31136">MSKKSRTLTERLVSYQVWVWSTLLAFIGAAVMFVSNLPWLDGHEAWRTTFNQLGAIFVTTGGLGVLWDIRAKRAFMDEVIQKARLSSEVDSTGLDRATMDWMDVPWSNLFSRAKRIEVFIAYGRSWRTRHWETLKEFATHDNHTLWMYFPDPEDEPTMHVLAQRYDYSVEKMKSHVRDAAQAFSRLGNGSVADVRVYYRAGDPTFTCYRFDDTYLITLYSHGREHGRVPTMLFDGKGSFGEFFKRDLEAIREQSTPVSLEELAQKEAGN</sequence>
<keyword evidence="1" id="KW-0812">Transmembrane</keyword>
<name>A0A917LQB0_9MICC</name>
<dbReference type="Proteomes" id="UP000638848">
    <property type="component" value="Unassembled WGS sequence"/>
</dbReference>
<dbReference type="EMBL" id="BMEQ01000004">
    <property type="protein sequence ID" value="GGG49753.1"/>
    <property type="molecule type" value="Genomic_DNA"/>
</dbReference>
<protein>
    <submittedName>
        <fullName evidence="2">Uncharacterized protein</fullName>
    </submittedName>
</protein>
<evidence type="ECO:0000313" key="3">
    <source>
        <dbReference type="Proteomes" id="UP000638848"/>
    </source>
</evidence>